<accession>A0A2P8E2V5</accession>
<comment type="similarity">
    <text evidence="2">Belongs to the EamA transporter family.</text>
</comment>
<dbReference type="SUPFAM" id="SSF103481">
    <property type="entry name" value="Multidrug resistance efflux transporter EmrE"/>
    <property type="match status" value="1"/>
</dbReference>
<keyword evidence="4 6" id="KW-1133">Transmembrane helix</keyword>
<gene>
    <name evidence="8" type="ORF">CLV48_10649</name>
</gene>
<dbReference type="GO" id="GO:0016020">
    <property type="term" value="C:membrane"/>
    <property type="evidence" value="ECO:0007669"/>
    <property type="project" value="UniProtKB-SubCell"/>
</dbReference>
<dbReference type="InterPro" id="IPR037185">
    <property type="entry name" value="EmrE-like"/>
</dbReference>
<keyword evidence="3 6" id="KW-0812">Transmembrane</keyword>
<comment type="caution">
    <text evidence="8">The sequence shown here is derived from an EMBL/GenBank/DDBJ whole genome shotgun (WGS) entry which is preliminary data.</text>
</comment>
<sequence>MGTGTLLILAILIRIISNPISNVVQKKLTVYQHPFFVNFISYSCLAVISIILVWDYPVMELSSGFWAYAIFGGICGAFGNGFLIKALEMGQLSVLGPINSYKSVVGIIIAYLLMGEIPSIWGFSGVTLIIAGSYFVLNDSRGKFSWNLLRQEAIIYRFMALILTGTQAVFDKQVILHSNLTLAFASWCIFGALFSFPVLVLFKVDIQKEFRKINQYSILKYFWLIISIAIMVVSTNYTFSHMQVGPALALFQGSILVTVFFGYRFFQEGHFVKKIVGSLIMIGGSVLIILLN</sequence>
<feature type="transmembrane region" description="Helical" evidence="6">
    <location>
        <begin position="275"/>
        <end position="291"/>
    </location>
</feature>
<feature type="transmembrane region" description="Helical" evidence="6">
    <location>
        <begin position="245"/>
        <end position="263"/>
    </location>
</feature>
<dbReference type="AlphaFoldDB" id="A0A2P8E2V5"/>
<dbReference type="PANTHER" id="PTHR32322:SF2">
    <property type="entry name" value="EAMA DOMAIN-CONTAINING PROTEIN"/>
    <property type="match status" value="1"/>
</dbReference>
<comment type="subcellular location">
    <subcellularLocation>
        <location evidence="1">Membrane</location>
        <topology evidence="1">Multi-pass membrane protein</topology>
    </subcellularLocation>
</comment>
<feature type="transmembrane region" description="Helical" evidence="6">
    <location>
        <begin position="153"/>
        <end position="170"/>
    </location>
</feature>
<dbReference type="InterPro" id="IPR000620">
    <property type="entry name" value="EamA_dom"/>
</dbReference>
<evidence type="ECO:0000313" key="8">
    <source>
        <dbReference type="EMBL" id="PSL03810.1"/>
    </source>
</evidence>
<feature type="transmembrane region" description="Helical" evidence="6">
    <location>
        <begin position="120"/>
        <end position="137"/>
    </location>
</feature>
<dbReference type="EMBL" id="PYGF01000006">
    <property type="protein sequence ID" value="PSL03810.1"/>
    <property type="molecule type" value="Genomic_DNA"/>
</dbReference>
<evidence type="ECO:0000313" key="9">
    <source>
        <dbReference type="Proteomes" id="UP000240708"/>
    </source>
</evidence>
<dbReference type="Pfam" id="PF00892">
    <property type="entry name" value="EamA"/>
    <property type="match status" value="1"/>
</dbReference>
<dbReference type="OrthoDB" id="9795255at2"/>
<evidence type="ECO:0000256" key="1">
    <source>
        <dbReference type="ARBA" id="ARBA00004141"/>
    </source>
</evidence>
<proteinExistence type="inferred from homology"/>
<name>A0A2P8E2V5_9BACT</name>
<feature type="transmembrane region" description="Helical" evidence="6">
    <location>
        <begin position="94"/>
        <end position="114"/>
    </location>
</feature>
<feature type="transmembrane region" description="Helical" evidence="6">
    <location>
        <begin position="36"/>
        <end position="54"/>
    </location>
</feature>
<evidence type="ECO:0000256" key="5">
    <source>
        <dbReference type="ARBA" id="ARBA00023136"/>
    </source>
</evidence>
<keyword evidence="9" id="KW-1185">Reference proteome</keyword>
<evidence type="ECO:0000256" key="3">
    <source>
        <dbReference type="ARBA" id="ARBA00022692"/>
    </source>
</evidence>
<keyword evidence="5 6" id="KW-0472">Membrane</keyword>
<evidence type="ECO:0000259" key="7">
    <source>
        <dbReference type="Pfam" id="PF00892"/>
    </source>
</evidence>
<feature type="transmembrane region" description="Helical" evidence="6">
    <location>
        <begin position="182"/>
        <end position="201"/>
    </location>
</feature>
<reference evidence="8 9" key="1">
    <citation type="submission" date="2018-03" db="EMBL/GenBank/DDBJ databases">
        <title>Genomic Encyclopedia of Archaeal and Bacterial Type Strains, Phase II (KMG-II): from individual species to whole genera.</title>
        <authorList>
            <person name="Goeker M."/>
        </authorList>
    </citation>
    <scope>NUCLEOTIDE SEQUENCE [LARGE SCALE GENOMIC DNA]</scope>
    <source>
        <strain evidence="8 9">DSM 28057</strain>
    </source>
</reference>
<dbReference type="Proteomes" id="UP000240708">
    <property type="component" value="Unassembled WGS sequence"/>
</dbReference>
<feature type="domain" description="EamA" evidence="7">
    <location>
        <begin position="8"/>
        <end position="137"/>
    </location>
</feature>
<dbReference type="PANTHER" id="PTHR32322">
    <property type="entry name" value="INNER MEMBRANE TRANSPORTER"/>
    <property type="match status" value="1"/>
</dbReference>
<evidence type="ECO:0000256" key="2">
    <source>
        <dbReference type="ARBA" id="ARBA00007362"/>
    </source>
</evidence>
<feature type="transmembrane region" description="Helical" evidence="6">
    <location>
        <begin position="6"/>
        <end position="24"/>
    </location>
</feature>
<evidence type="ECO:0000256" key="4">
    <source>
        <dbReference type="ARBA" id="ARBA00022989"/>
    </source>
</evidence>
<dbReference type="RefSeq" id="WP_106567662.1">
    <property type="nucleotide sequence ID" value="NZ_PYGF01000006.1"/>
</dbReference>
<dbReference type="InterPro" id="IPR050638">
    <property type="entry name" value="AA-Vitamin_Transporters"/>
</dbReference>
<protein>
    <submittedName>
        <fullName evidence="8">EamA-like transporter family protein</fullName>
    </submittedName>
</protein>
<feature type="transmembrane region" description="Helical" evidence="6">
    <location>
        <begin position="66"/>
        <end position="87"/>
    </location>
</feature>
<organism evidence="8 9">
    <name type="scientific">Cecembia rubra</name>
    <dbReference type="NCBI Taxonomy" id="1485585"/>
    <lineage>
        <taxon>Bacteria</taxon>
        <taxon>Pseudomonadati</taxon>
        <taxon>Bacteroidota</taxon>
        <taxon>Cytophagia</taxon>
        <taxon>Cytophagales</taxon>
        <taxon>Cyclobacteriaceae</taxon>
        <taxon>Cecembia</taxon>
    </lineage>
</organism>
<feature type="transmembrane region" description="Helical" evidence="6">
    <location>
        <begin position="221"/>
        <end position="239"/>
    </location>
</feature>
<evidence type="ECO:0000256" key="6">
    <source>
        <dbReference type="SAM" id="Phobius"/>
    </source>
</evidence>